<dbReference type="Pfam" id="PF21473">
    <property type="entry name" value="OB_Ssb-like"/>
    <property type="match status" value="1"/>
</dbReference>
<dbReference type="EMBL" id="LXQA010445445">
    <property type="protein sequence ID" value="MCI52321.1"/>
    <property type="molecule type" value="Genomic_DNA"/>
</dbReference>
<dbReference type="AlphaFoldDB" id="A0A392SU04"/>
<organism evidence="2 3">
    <name type="scientific">Trifolium medium</name>
    <dbReference type="NCBI Taxonomy" id="97028"/>
    <lineage>
        <taxon>Eukaryota</taxon>
        <taxon>Viridiplantae</taxon>
        <taxon>Streptophyta</taxon>
        <taxon>Embryophyta</taxon>
        <taxon>Tracheophyta</taxon>
        <taxon>Spermatophyta</taxon>
        <taxon>Magnoliopsida</taxon>
        <taxon>eudicotyledons</taxon>
        <taxon>Gunneridae</taxon>
        <taxon>Pentapetalae</taxon>
        <taxon>rosids</taxon>
        <taxon>fabids</taxon>
        <taxon>Fabales</taxon>
        <taxon>Fabaceae</taxon>
        <taxon>Papilionoideae</taxon>
        <taxon>50 kb inversion clade</taxon>
        <taxon>NPAAA clade</taxon>
        <taxon>Hologalegina</taxon>
        <taxon>IRL clade</taxon>
        <taxon>Trifolieae</taxon>
        <taxon>Trifolium</taxon>
    </lineage>
</organism>
<feature type="non-terminal residue" evidence="2">
    <location>
        <position position="75"/>
    </location>
</feature>
<feature type="domain" description="Single-stranded DNA binding protein Ssb-like OB fold" evidence="1">
    <location>
        <begin position="5"/>
        <end position="75"/>
    </location>
</feature>
<reference evidence="2 3" key="1">
    <citation type="journal article" date="2018" name="Front. Plant Sci.">
        <title>Red Clover (Trifolium pratense) and Zigzag Clover (T. medium) - A Picture of Genomic Similarities and Differences.</title>
        <authorList>
            <person name="Dluhosova J."/>
            <person name="Istvanek J."/>
            <person name="Nedelnik J."/>
            <person name="Repkova J."/>
        </authorList>
    </citation>
    <scope>NUCLEOTIDE SEQUENCE [LARGE SCALE GENOMIC DNA]</scope>
    <source>
        <strain evidence="3">cv. 10/8</strain>
        <tissue evidence="2">Leaf</tissue>
    </source>
</reference>
<keyword evidence="3" id="KW-1185">Reference proteome</keyword>
<evidence type="ECO:0000313" key="2">
    <source>
        <dbReference type="EMBL" id="MCI52321.1"/>
    </source>
</evidence>
<dbReference type="Proteomes" id="UP000265520">
    <property type="component" value="Unassembled WGS sequence"/>
</dbReference>
<sequence>MNNITITLKVLDVKVIEKLWILGDEILESMVGDETIVIVLMTLVKEQNEQVKALEGKMVKLRNSRIEILNGFMRL</sequence>
<name>A0A392SU04_9FABA</name>
<dbReference type="InterPro" id="IPR048970">
    <property type="entry name" value="OB_Ssb-like"/>
</dbReference>
<comment type="caution">
    <text evidence="2">The sequence shown here is derived from an EMBL/GenBank/DDBJ whole genome shotgun (WGS) entry which is preliminary data.</text>
</comment>
<accession>A0A392SU04</accession>
<dbReference type="Gene3D" id="2.40.50.140">
    <property type="entry name" value="Nucleic acid-binding proteins"/>
    <property type="match status" value="1"/>
</dbReference>
<proteinExistence type="predicted"/>
<dbReference type="InterPro" id="IPR012340">
    <property type="entry name" value="NA-bd_OB-fold"/>
</dbReference>
<evidence type="ECO:0000313" key="3">
    <source>
        <dbReference type="Proteomes" id="UP000265520"/>
    </source>
</evidence>
<protein>
    <recommendedName>
        <fullName evidence="1">Single-stranded DNA binding protein Ssb-like OB fold domain-containing protein</fullName>
    </recommendedName>
</protein>
<evidence type="ECO:0000259" key="1">
    <source>
        <dbReference type="Pfam" id="PF21473"/>
    </source>
</evidence>